<dbReference type="PIRSF" id="PIRSF016578">
    <property type="entry name" value="HsaA"/>
    <property type="match status" value="1"/>
</dbReference>
<keyword evidence="11" id="KW-1185">Reference proteome</keyword>
<dbReference type="SUPFAM" id="SSF56645">
    <property type="entry name" value="Acyl-CoA dehydrogenase NM domain-like"/>
    <property type="match status" value="1"/>
</dbReference>
<keyword evidence="3 6" id="KW-0285">Flavoprotein</keyword>
<evidence type="ECO:0000256" key="1">
    <source>
        <dbReference type="ARBA" id="ARBA00001974"/>
    </source>
</evidence>
<dbReference type="AlphaFoldDB" id="A0A2U9II25"/>
<dbReference type="OrthoDB" id="275197at2157"/>
<dbReference type="InterPro" id="IPR009075">
    <property type="entry name" value="AcylCo_DH/oxidase_C"/>
</dbReference>
<evidence type="ECO:0000313" key="11">
    <source>
        <dbReference type="Proteomes" id="UP000248044"/>
    </source>
</evidence>
<dbReference type="GO" id="GO:0003995">
    <property type="term" value="F:acyl-CoA dehydrogenase activity"/>
    <property type="evidence" value="ECO:0007669"/>
    <property type="project" value="TreeGrafter"/>
</dbReference>
<dbReference type="GO" id="GO:0050660">
    <property type="term" value="F:flavin adenine dinucleotide binding"/>
    <property type="evidence" value="ECO:0007669"/>
    <property type="project" value="InterPro"/>
</dbReference>
<keyword evidence="5 6" id="KW-0560">Oxidoreductase</keyword>
<dbReference type="FunFam" id="1.10.540.10:FF:000002">
    <property type="entry name" value="Acyl-CoA dehydrogenase FadE19"/>
    <property type="match status" value="1"/>
</dbReference>
<dbReference type="Pfam" id="PF00441">
    <property type="entry name" value="Acyl-CoA_dh_1"/>
    <property type="match status" value="1"/>
</dbReference>
<comment type="similarity">
    <text evidence="2 6">Belongs to the acyl-CoA dehydrogenase family.</text>
</comment>
<evidence type="ECO:0000256" key="3">
    <source>
        <dbReference type="ARBA" id="ARBA00022630"/>
    </source>
</evidence>
<dbReference type="PANTHER" id="PTHR43884">
    <property type="entry name" value="ACYL-COA DEHYDROGENASE"/>
    <property type="match status" value="1"/>
</dbReference>
<feature type="domain" description="Acyl-CoA oxidase/dehydrogenase middle" evidence="8">
    <location>
        <begin position="133"/>
        <end position="229"/>
    </location>
</feature>
<dbReference type="Pfam" id="PF02770">
    <property type="entry name" value="Acyl-CoA_dh_M"/>
    <property type="match status" value="1"/>
</dbReference>
<evidence type="ECO:0000259" key="7">
    <source>
        <dbReference type="Pfam" id="PF00441"/>
    </source>
</evidence>
<reference evidence="10 11" key="1">
    <citation type="submission" date="2018-05" db="EMBL/GenBank/DDBJ databases">
        <title>Complete Genome Sequences of Extremely Thermoacidophilic, Metal-Mobilizing Type-Strain Members of the Archaeal Family Sulfolobaceae: Acidianus brierleyi DSM-1651T, Acidianus sulfidivorans DSM-18786T, Metallosphaera hakonensis DSM-7519T, and Metallosphaera prunae DSM-10039T.</title>
        <authorList>
            <person name="Counts J.A."/>
            <person name="Kelly R.M."/>
        </authorList>
    </citation>
    <scope>NUCLEOTIDE SEQUENCE [LARGE SCALE GENOMIC DNA]</scope>
    <source>
        <strain evidence="10 11">DSM 1651</strain>
    </source>
</reference>
<dbReference type="EMBL" id="CP029289">
    <property type="protein sequence ID" value="AWR95635.1"/>
    <property type="molecule type" value="Genomic_DNA"/>
</dbReference>
<dbReference type="FunFam" id="2.40.110.10:FF:000002">
    <property type="entry name" value="Acyl-CoA dehydrogenase fadE12"/>
    <property type="match status" value="1"/>
</dbReference>
<dbReference type="SUPFAM" id="SSF47203">
    <property type="entry name" value="Acyl-CoA dehydrogenase C-terminal domain-like"/>
    <property type="match status" value="1"/>
</dbReference>
<evidence type="ECO:0000259" key="8">
    <source>
        <dbReference type="Pfam" id="PF02770"/>
    </source>
</evidence>
<dbReference type="Gene3D" id="1.20.140.10">
    <property type="entry name" value="Butyryl-CoA Dehydrogenase, subunit A, domain 3"/>
    <property type="match status" value="1"/>
</dbReference>
<gene>
    <name evidence="10" type="ORF">DFR85_14615</name>
</gene>
<dbReference type="Pfam" id="PF02771">
    <property type="entry name" value="Acyl-CoA_dh_N"/>
    <property type="match status" value="1"/>
</dbReference>
<dbReference type="Gene3D" id="1.10.540.10">
    <property type="entry name" value="Acyl-CoA dehydrogenase/oxidase, N-terminal domain"/>
    <property type="match status" value="1"/>
</dbReference>
<keyword evidence="4 6" id="KW-0274">FAD</keyword>
<dbReference type="InterPro" id="IPR036250">
    <property type="entry name" value="AcylCo_DH-like_C"/>
</dbReference>
<evidence type="ECO:0000256" key="4">
    <source>
        <dbReference type="ARBA" id="ARBA00022827"/>
    </source>
</evidence>
<evidence type="ECO:0000259" key="9">
    <source>
        <dbReference type="Pfam" id="PF02771"/>
    </source>
</evidence>
<dbReference type="InterPro" id="IPR046373">
    <property type="entry name" value="Acyl-CoA_Oxase/DH_mid-dom_sf"/>
</dbReference>
<evidence type="ECO:0000256" key="6">
    <source>
        <dbReference type="RuleBase" id="RU362125"/>
    </source>
</evidence>
<dbReference type="InterPro" id="IPR037069">
    <property type="entry name" value="AcylCoA_DH/ox_N_sf"/>
</dbReference>
<proteinExistence type="inferred from homology"/>
<feature type="domain" description="Acyl-CoA dehydrogenase/oxidase C-terminal" evidence="7">
    <location>
        <begin position="241"/>
        <end position="390"/>
    </location>
</feature>
<dbReference type="Proteomes" id="UP000248044">
    <property type="component" value="Chromosome"/>
</dbReference>
<sequence length="402" mass="44162">MFPFESAQDFEIKISEDHELFRRSVREFSEEILAKNVMQIEKTNSIPNDSEAIIKAKELGLLGIGIPQEYGGQGGDSLMLAITNEEVARVCPAFAALIGANYLFTTPLLIFGTEEQKKKYVPPVAKGEVFAAHANTEPGAGSDVAGIKTTARKEGSRYIINGRKYFITGADRAKYLVVSARTSPPSKERWRGITFFIVDTEMPGVKIGSKINVIGLRGEQPNEVILDNVEVPEENILGKVDEGFKVAVTTYDKGRVGVAAQAVGIAQGAFEKAFNYSLSRKTFDRPLISYEGIAFKLADMLVELEAARLLTYWAANMNDKNRKEAVMVSSLAKLMATEVAEKVSSLSIKIHGGAGVDQQNGVERYLRDAIITTIYEGANDIQRLTIVRDLVRKILGTNIEIM</sequence>
<evidence type="ECO:0000313" key="10">
    <source>
        <dbReference type="EMBL" id="AWR95635.1"/>
    </source>
</evidence>
<evidence type="ECO:0000256" key="5">
    <source>
        <dbReference type="ARBA" id="ARBA00023002"/>
    </source>
</evidence>
<comment type="cofactor">
    <cofactor evidence="1 6">
        <name>FAD</name>
        <dbReference type="ChEBI" id="CHEBI:57692"/>
    </cofactor>
</comment>
<name>A0A2U9II25_9CREN</name>
<organism evidence="10 11">
    <name type="scientific">Acidianus brierleyi</name>
    <dbReference type="NCBI Taxonomy" id="41673"/>
    <lineage>
        <taxon>Archaea</taxon>
        <taxon>Thermoproteota</taxon>
        <taxon>Thermoprotei</taxon>
        <taxon>Sulfolobales</taxon>
        <taxon>Sulfolobaceae</taxon>
        <taxon>Acidianus</taxon>
    </lineage>
</organism>
<dbReference type="Gene3D" id="2.40.110.10">
    <property type="entry name" value="Butyryl-CoA Dehydrogenase, subunit A, domain 2"/>
    <property type="match status" value="1"/>
</dbReference>
<dbReference type="InterPro" id="IPR009100">
    <property type="entry name" value="AcylCoA_DH/oxidase_NM_dom_sf"/>
</dbReference>
<dbReference type="PANTHER" id="PTHR43884:SF12">
    <property type="entry name" value="ISOVALERYL-COA DEHYDROGENASE, MITOCHONDRIAL-RELATED"/>
    <property type="match status" value="1"/>
</dbReference>
<protein>
    <submittedName>
        <fullName evidence="10">Acyl-CoA dehydrogenase</fullName>
    </submittedName>
</protein>
<feature type="domain" description="Acyl-CoA dehydrogenase/oxidase N-terminal" evidence="9">
    <location>
        <begin position="15"/>
        <end position="128"/>
    </location>
</feature>
<evidence type="ECO:0000256" key="2">
    <source>
        <dbReference type="ARBA" id="ARBA00009347"/>
    </source>
</evidence>
<dbReference type="GeneID" id="36833413"/>
<dbReference type="KEGG" id="abri:DFR85_14615"/>
<dbReference type="InterPro" id="IPR006091">
    <property type="entry name" value="Acyl-CoA_Oxase/DH_mid-dom"/>
</dbReference>
<accession>A0A2U9II25</accession>
<dbReference type="RefSeq" id="WP_110271513.1">
    <property type="nucleotide sequence ID" value="NZ_CP029289.2"/>
</dbReference>
<dbReference type="InterPro" id="IPR013786">
    <property type="entry name" value="AcylCoA_DH/ox_N"/>
</dbReference>
<dbReference type="FunFam" id="1.20.140.10:FF:000004">
    <property type="entry name" value="Acyl-CoA dehydrogenase FadE25"/>
    <property type="match status" value="1"/>
</dbReference>